<dbReference type="InterPro" id="IPR013766">
    <property type="entry name" value="Thioredoxin_domain"/>
</dbReference>
<organism evidence="5 6">
    <name type="scientific">Adiantum capillus-veneris</name>
    <name type="common">Maidenhair fern</name>
    <dbReference type="NCBI Taxonomy" id="13818"/>
    <lineage>
        <taxon>Eukaryota</taxon>
        <taxon>Viridiplantae</taxon>
        <taxon>Streptophyta</taxon>
        <taxon>Embryophyta</taxon>
        <taxon>Tracheophyta</taxon>
        <taxon>Polypodiopsida</taxon>
        <taxon>Polypodiidae</taxon>
        <taxon>Polypodiales</taxon>
        <taxon>Pteridineae</taxon>
        <taxon>Pteridaceae</taxon>
        <taxon>Vittarioideae</taxon>
        <taxon>Adiantum</taxon>
    </lineage>
</organism>
<dbReference type="Gene3D" id="3.40.30.10">
    <property type="entry name" value="Glutaredoxin"/>
    <property type="match status" value="1"/>
</dbReference>
<dbReference type="InterPro" id="IPR036249">
    <property type="entry name" value="Thioredoxin-like_sf"/>
</dbReference>
<gene>
    <name evidence="5" type="ORF">GOP47_0007498</name>
</gene>
<evidence type="ECO:0000256" key="1">
    <source>
        <dbReference type="ARBA" id="ARBA00022982"/>
    </source>
</evidence>
<dbReference type="InterPro" id="IPR050620">
    <property type="entry name" value="Thioredoxin_H-type-like"/>
</dbReference>
<dbReference type="FunFam" id="3.40.30.10:FF:000245">
    <property type="entry name" value="Thioredoxin"/>
    <property type="match status" value="1"/>
</dbReference>
<dbReference type="OrthoDB" id="10263751at2759"/>
<dbReference type="PANTHER" id="PTHR10438:SF425">
    <property type="entry name" value="THIOREDOXIN H1"/>
    <property type="match status" value="1"/>
</dbReference>
<dbReference type="PROSITE" id="PS00194">
    <property type="entry name" value="THIOREDOXIN_1"/>
    <property type="match status" value="1"/>
</dbReference>
<evidence type="ECO:0000259" key="4">
    <source>
        <dbReference type="PROSITE" id="PS51352"/>
    </source>
</evidence>
<dbReference type="SUPFAM" id="SSF52833">
    <property type="entry name" value="Thioredoxin-like"/>
    <property type="match status" value="1"/>
</dbReference>
<proteinExistence type="predicted"/>
<keyword evidence="1" id="KW-0813">Transport</keyword>
<feature type="domain" description="Thioredoxin" evidence="4">
    <location>
        <begin position="1"/>
        <end position="113"/>
    </location>
</feature>
<dbReference type="EMBL" id="JABFUD020000007">
    <property type="protein sequence ID" value="KAI5077674.1"/>
    <property type="molecule type" value="Genomic_DNA"/>
</dbReference>
<reference evidence="5" key="1">
    <citation type="submission" date="2021-01" db="EMBL/GenBank/DDBJ databases">
        <title>Adiantum capillus-veneris genome.</title>
        <authorList>
            <person name="Fang Y."/>
            <person name="Liao Q."/>
        </authorList>
    </citation>
    <scope>NUCLEOTIDE SEQUENCE</scope>
    <source>
        <strain evidence="5">H3</strain>
        <tissue evidence="5">Leaf</tissue>
    </source>
</reference>
<sequence length="116" mass="13252">MGDQSYVKTCDSIAAWQQRLLEASSQSKLVVVDCTAGWCGPCRFMAPCFDELARRYRHLLFLRVDVDQLKALASDMDIQGFPTFIFMKNGKEVDRLLGANKEELQRRVALFAQQMN</sequence>
<dbReference type="PROSITE" id="PS51352">
    <property type="entry name" value="THIOREDOXIN_2"/>
    <property type="match status" value="1"/>
</dbReference>
<keyword evidence="2" id="KW-1015">Disulfide bond</keyword>
<evidence type="ECO:0000313" key="6">
    <source>
        <dbReference type="Proteomes" id="UP000886520"/>
    </source>
</evidence>
<accession>A0A9D4V155</accession>
<name>A0A9D4V155_ADICA</name>
<dbReference type="InterPro" id="IPR017937">
    <property type="entry name" value="Thioredoxin_CS"/>
</dbReference>
<keyword evidence="6" id="KW-1185">Reference proteome</keyword>
<evidence type="ECO:0000256" key="3">
    <source>
        <dbReference type="ARBA" id="ARBA00023284"/>
    </source>
</evidence>
<dbReference type="Pfam" id="PF00085">
    <property type="entry name" value="Thioredoxin"/>
    <property type="match status" value="1"/>
</dbReference>
<comment type="caution">
    <text evidence="5">The sequence shown here is derived from an EMBL/GenBank/DDBJ whole genome shotgun (WGS) entry which is preliminary data.</text>
</comment>
<dbReference type="PANTHER" id="PTHR10438">
    <property type="entry name" value="THIOREDOXIN"/>
    <property type="match status" value="1"/>
</dbReference>
<evidence type="ECO:0000313" key="5">
    <source>
        <dbReference type="EMBL" id="KAI5077674.1"/>
    </source>
</evidence>
<keyword evidence="1" id="KW-0249">Electron transport</keyword>
<dbReference type="CDD" id="cd02947">
    <property type="entry name" value="TRX_family"/>
    <property type="match status" value="1"/>
</dbReference>
<evidence type="ECO:0000256" key="2">
    <source>
        <dbReference type="ARBA" id="ARBA00023157"/>
    </source>
</evidence>
<dbReference type="PRINTS" id="PR00421">
    <property type="entry name" value="THIOREDOXIN"/>
</dbReference>
<keyword evidence="3" id="KW-0676">Redox-active center</keyword>
<protein>
    <recommendedName>
        <fullName evidence="4">Thioredoxin domain-containing protein</fullName>
    </recommendedName>
</protein>
<dbReference type="Proteomes" id="UP000886520">
    <property type="component" value="Chromosome 7"/>
</dbReference>
<dbReference type="AlphaFoldDB" id="A0A9D4V155"/>